<dbReference type="PANTHER" id="PTHR43214:SF37">
    <property type="entry name" value="TRANSCRIPTIONAL REGULATORY PROTEIN YDFI"/>
    <property type="match status" value="1"/>
</dbReference>
<dbReference type="PANTHER" id="PTHR43214">
    <property type="entry name" value="TWO-COMPONENT RESPONSE REGULATOR"/>
    <property type="match status" value="1"/>
</dbReference>
<evidence type="ECO:0000313" key="4">
    <source>
        <dbReference type="Proteomes" id="UP001059380"/>
    </source>
</evidence>
<accession>A0A9J7BJT6</accession>
<dbReference type="InterPro" id="IPR000792">
    <property type="entry name" value="Tscrpt_reg_LuxR_C"/>
</dbReference>
<evidence type="ECO:0000313" key="3">
    <source>
        <dbReference type="EMBL" id="UWZ82721.1"/>
    </source>
</evidence>
<proteinExistence type="predicted"/>
<protein>
    <submittedName>
        <fullName evidence="3">Response regulator transcription factor</fullName>
    </submittedName>
</protein>
<dbReference type="GO" id="GO:0003677">
    <property type="term" value="F:DNA binding"/>
    <property type="evidence" value="ECO:0007669"/>
    <property type="project" value="UniProtKB-KW"/>
</dbReference>
<dbReference type="SUPFAM" id="SSF46894">
    <property type="entry name" value="C-terminal effector domain of the bipartite response regulators"/>
    <property type="match status" value="1"/>
</dbReference>
<dbReference type="PROSITE" id="PS50043">
    <property type="entry name" value="HTH_LUXR_2"/>
    <property type="match status" value="1"/>
</dbReference>
<dbReference type="Gene3D" id="1.10.10.10">
    <property type="entry name" value="Winged helix-like DNA-binding domain superfamily/Winged helix DNA-binding domain"/>
    <property type="match status" value="1"/>
</dbReference>
<reference evidence="3" key="1">
    <citation type="submission" date="2021-04" db="EMBL/GenBank/DDBJ databases">
        <title>Phylogenetic analysis of Acidobacteriaceae.</title>
        <authorList>
            <person name="Qiu L."/>
            <person name="Zhang Q."/>
        </authorList>
    </citation>
    <scope>NUCLEOTIDE SEQUENCE</scope>
    <source>
        <strain evidence="3">DSM 25168</strain>
    </source>
</reference>
<dbReference type="KEGG" id="orp:MOP44_19380"/>
<dbReference type="EMBL" id="CP093313">
    <property type="protein sequence ID" value="UWZ82721.1"/>
    <property type="molecule type" value="Genomic_DNA"/>
</dbReference>
<sequence length="231" mass="25710">MSIDRTPQPIRIGVLAGEEIRLQGLTMIFEQAPPPDQPRLLPVFDTLEKLLSNPEVEYLVVDLNSADGGFHTLEVVRRSRPAMRQIVIGPDDDDKVLEAIIAGARAYLYSSATPETVRMAIDIVVSGSIWAPRRLLSRLIDELLGISGSKVIAPGAQLTDRERQVLKLILEAKSNREIAEELEIEERTVKAHVGRLMRKTGAENRIQLTTRAMNRSLLPEGQHPPRSAEED</sequence>
<feature type="domain" description="HTH luxR-type" evidence="2">
    <location>
        <begin position="151"/>
        <end position="216"/>
    </location>
</feature>
<name>A0A9J7BJT6_9BACT</name>
<dbReference type="InterPro" id="IPR039420">
    <property type="entry name" value="WalR-like"/>
</dbReference>
<dbReference type="AlphaFoldDB" id="A0A9J7BJT6"/>
<dbReference type="Pfam" id="PF00196">
    <property type="entry name" value="GerE"/>
    <property type="match status" value="1"/>
</dbReference>
<evidence type="ECO:0000256" key="1">
    <source>
        <dbReference type="ARBA" id="ARBA00023125"/>
    </source>
</evidence>
<dbReference type="GO" id="GO:0006355">
    <property type="term" value="P:regulation of DNA-templated transcription"/>
    <property type="evidence" value="ECO:0007669"/>
    <property type="project" value="InterPro"/>
</dbReference>
<dbReference type="Gene3D" id="3.40.50.2300">
    <property type="match status" value="1"/>
</dbReference>
<dbReference type="InterPro" id="IPR036388">
    <property type="entry name" value="WH-like_DNA-bd_sf"/>
</dbReference>
<organism evidence="3 4">
    <name type="scientific">Occallatibacter riparius</name>
    <dbReference type="NCBI Taxonomy" id="1002689"/>
    <lineage>
        <taxon>Bacteria</taxon>
        <taxon>Pseudomonadati</taxon>
        <taxon>Acidobacteriota</taxon>
        <taxon>Terriglobia</taxon>
        <taxon>Terriglobales</taxon>
        <taxon>Acidobacteriaceae</taxon>
        <taxon>Occallatibacter</taxon>
    </lineage>
</organism>
<dbReference type="InterPro" id="IPR016032">
    <property type="entry name" value="Sig_transdc_resp-reg_C-effctor"/>
</dbReference>
<dbReference type="PRINTS" id="PR00038">
    <property type="entry name" value="HTHLUXR"/>
</dbReference>
<keyword evidence="4" id="KW-1185">Reference proteome</keyword>
<dbReference type="CDD" id="cd06170">
    <property type="entry name" value="LuxR_C_like"/>
    <property type="match status" value="1"/>
</dbReference>
<evidence type="ECO:0000259" key="2">
    <source>
        <dbReference type="PROSITE" id="PS50043"/>
    </source>
</evidence>
<gene>
    <name evidence="3" type="ORF">MOP44_19380</name>
</gene>
<dbReference type="SMART" id="SM00421">
    <property type="entry name" value="HTH_LUXR"/>
    <property type="match status" value="1"/>
</dbReference>
<keyword evidence="1" id="KW-0238">DNA-binding</keyword>
<dbReference type="Proteomes" id="UP001059380">
    <property type="component" value="Chromosome"/>
</dbReference>
<dbReference type="RefSeq" id="WP_260791909.1">
    <property type="nucleotide sequence ID" value="NZ_CP093313.1"/>
</dbReference>